<evidence type="ECO:0000256" key="1">
    <source>
        <dbReference type="ARBA" id="ARBA00006068"/>
    </source>
</evidence>
<dbReference type="PANTHER" id="PTHR33392">
    <property type="entry name" value="POLYISOPRENYL-TEICHOIC ACID--PEPTIDOGLYCAN TEICHOIC ACID TRANSFERASE TAGU"/>
    <property type="match status" value="1"/>
</dbReference>
<protein>
    <submittedName>
        <fullName evidence="4">LCP family protein</fullName>
    </submittedName>
</protein>
<keyword evidence="2" id="KW-0812">Transmembrane</keyword>
<dbReference type="InterPro" id="IPR004474">
    <property type="entry name" value="LytR_CpsA_psr"/>
</dbReference>
<dbReference type="Pfam" id="PF03816">
    <property type="entry name" value="LytR_cpsA_psr"/>
    <property type="match status" value="1"/>
</dbReference>
<gene>
    <name evidence="4" type="ORF">LJ757_07270</name>
</gene>
<keyword evidence="5" id="KW-1185">Reference proteome</keyword>
<dbReference type="Gene3D" id="3.40.630.190">
    <property type="entry name" value="LCP protein"/>
    <property type="match status" value="1"/>
</dbReference>
<evidence type="ECO:0000256" key="2">
    <source>
        <dbReference type="SAM" id="Phobius"/>
    </source>
</evidence>
<evidence type="ECO:0000313" key="4">
    <source>
        <dbReference type="EMBL" id="MCC3297604.1"/>
    </source>
</evidence>
<reference evidence="4" key="1">
    <citation type="submission" date="2021-10" db="EMBL/GenBank/DDBJ databases">
        <title>Novel species in genus Arthrobacter.</title>
        <authorList>
            <person name="Liu Y."/>
        </authorList>
    </citation>
    <scope>NUCLEOTIDE SEQUENCE</scope>
    <source>
        <strain evidence="4">Zg-Y453</strain>
    </source>
</reference>
<dbReference type="NCBIfam" id="TIGR00350">
    <property type="entry name" value="lytR_cpsA_psr"/>
    <property type="match status" value="1"/>
</dbReference>
<keyword evidence="2" id="KW-0472">Membrane</keyword>
<feature type="transmembrane region" description="Helical" evidence="2">
    <location>
        <begin position="21"/>
        <end position="44"/>
    </location>
</feature>
<keyword evidence="2" id="KW-1133">Transmembrane helix</keyword>
<evidence type="ECO:0000313" key="5">
    <source>
        <dbReference type="Proteomes" id="UP001139158"/>
    </source>
</evidence>
<feature type="domain" description="Cell envelope-related transcriptional attenuator" evidence="3">
    <location>
        <begin position="93"/>
        <end position="237"/>
    </location>
</feature>
<dbReference type="PANTHER" id="PTHR33392:SF6">
    <property type="entry name" value="POLYISOPRENYL-TEICHOIC ACID--PEPTIDOGLYCAN TEICHOIC ACID TRANSFERASE TAGU"/>
    <property type="match status" value="1"/>
</dbReference>
<name>A0A9X1MFA8_9MICC</name>
<dbReference type="Proteomes" id="UP001139158">
    <property type="component" value="Unassembled WGS sequence"/>
</dbReference>
<dbReference type="EMBL" id="JAJFZV010000006">
    <property type="protein sequence ID" value="MCC3297604.1"/>
    <property type="molecule type" value="Genomic_DNA"/>
</dbReference>
<organism evidence="4 5">
    <name type="scientific">Arthrobacter caoxuetaonis</name>
    <dbReference type="NCBI Taxonomy" id="2886935"/>
    <lineage>
        <taxon>Bacteria</taxon>
        <taxon>Bacillati</taxon>
        <taxon>Actinomycetota</taxon>
        <taxon>Actinomycetes</taxon>
        <taxon>Micrococcales</taxon>
        <taxon>Micrococcaceae</taxon>
        <taxon>Arthrobacter</taxon>
    </lineage>
</organism>
<evidence type="ECO:0000259" key="3">
    <source>
        <dbReference type="Pfam" id="PF03816"/>
    </source>
</evidence>
<sequence length="337" mass="35621">MTDFFPDRSTETEPERARHPVRATLLVFLSLVLVVALAAGGYLWNLARTFDSGSQTIANAMPATAPEKGDAAGDSRNILLIGSDTRDPGADARSDTMMLVHIPGDRSGVYVTSIMRDTWTDIPGHGEAKINAAMALGGVALTVETVQNLFDVPIDHVAVIDFEGFKGLTTALGGIQVENAVGFQSSGADGEYFAAGPITLQGDSALKFVRERYAFADGDYQRVKNQQAFVRGLMTRVISAETLSNPIKINNVVGEISPFLSVDENLDAASAGGLAVELRSVRSSDIQMFTLPNLGVGTSADGQSIVVKDDAAIAGISEALKADRLAAYVQGLNGENQ</sequence>
<dbReference type="RefSeq" id="WP_227895490.1">
    <property type="nucleotide sequence ID" value="NZ_CP099466.1"/>
</dbReference>
<dbReference type="InterPro" id="IPR050922">
    <property type="entry name" value="LytR/CpsA/Psr_CW_biosynth"/>
</dbReference>
<proteinExistence type="inferred from homology"/>
<accession>A0A9X1MFA8</accession>
<comment type="caution">
    <text evidence="4">The sequence shown here is derived from an EMBL/GenBank/DDBJ whole genome shotgun (WGS) entry which is preliminary data.</text>
</comment>
<dbReference type="AlphaFoldDB" id="A0A9X1MFA8"/>
<comment type="similarity">
    <text evidence="1">Belongs to the LytR/CpsA/Psr (LCP) family.</text>
</comment>